<dbReference type="EMBL" id="CABVIC010000003">
    <property type="protein sequence ID" value="VVP12297.1"/>
    <property type="molecule type" value="Genomic_DNA"/>
</dbReference>
<proteinExistence type="predicted"/>
<name>A0A5E7LL36_PSEFL</name>
<dbReference type="Proteomes" id="UP000326067">
    <property type="component" value="Unassembled WGS sequence"/>
</dbReference>
<evidence type="ECO:0000313" key="1">
    <source>
        <dbReference type="EMBL" id="VVP12297.1"/>
    </source>
</evidence>
<reference evidence="1 2" key="1">
    <citation type="submission" date="2019-09" db="EMBL/GenBank/DDBJ databases">
        <authorList>
            <person name="Chandra G."/>
            <person name="Truman W A."/>
        </authorList>
    </citation>
    <scope>NUCLEOTIDE SEQUENCE [LARGE SCALE GENOMIC DNA]</scope>
    <source>
        <strain evidence="1">PS847</strain>
    </source>
</reference>
<gene>
    <name evidence="1" type="ORF">PS847_03394</name>
</gene>
<evidence type="ECO:0000313" key="2">
    <source>
        <dbReference type="Proteomes" id="UP000326067"/>
    </source>
</evidence>
<accession>A0A5E7LL36</accession>
<protein>
    <submittedName>
        <fullName evidence="1">Uncharacterized protein</fullName>
    </submittedName>
</protein>
<dbReference type="AlphaFoldDB" id="A0A5E7LL36"/>
<organism evidence="1 2">
    <name type="scientific">Pseudomonas fluorescens</name>
    <dbReference type="NCBI Taxonomy" id="294"/>
    <lineage>
        <taxon>Bacteria</taxon>
        <taxon>Pseudomonadati</taxon>
        <taxon>Pseudomonadota</taxon>
        <taxon>Gammaproteobacteria</taxon>
        <taxon>Pseudomonadales</taxon>
        <taxon>Pseudomonadaceae</taxon>
        <taxon>Pseudomonas</taxon>
    </lineage>
</organism>
<sequence length="74" mass="8655">MAFIKDYSHAREWSFSNAGQYRRAVQRLIQLRCALSSGRIVITMMATSKHLIKQQDELFIEVCRRSPYMSQGFP</sequence>